<dbReference type="Proteomes" id="UP000237347">
    <property type="component" value="Unassembled WGS sequence"/>
</dbReference>
<accession>A0AAW0JXD2</accession>
<reference evidence="1 2" key="1">
    <citation type="journal article" date="2018" name="Sci. Data">
        <title>The draft genome sequence of cork oak.</title>
        <authorList>
            <person name="Ramos A.M."/>
            <person name="Usie A."/>
            <person name="Barbosa P."/>
            <person name="Barros P.M."/>
            <person name="Capote T."/>
            <person name="Chaves I."/>
            <person name="Simoes F."/>
            <person name="Abreu I."/>
            <person name="Carrasquinho I."/>
            <person name="Faro C."/>
            <person name="Guimaraes J.B."/>
            <person name="Mendonca D."/>
            <person name="Nobrega F."/>
            <person name="Rodrigues L."/>
            <person name="Saibo N.J.M."/>
            <person name="Varela M.C."/>
            <person name="Egas C."/>
            <person name="Matos J."/>
            <person name="Miguel C.M."/>
            <person name="Oliveira M.M."/>
            <person name="Ricardo C.P."/>
            <person name="Goncalves S."/>
        </authorList>
    </citation>
    <scope>NUCLEOTIDE SEQUENCE [LARGE SCALE GENOMIC DNA]</scope>
    <source>
        <strain evidence="2">cv. HL8</strain>
    </source>
</reference>
<organism evidence="1 2">
    <name type="scientific">Quercus suber</name>
    <name type="common">Cork oak</name>
    <dbReference type="NCBI Taxonomy" id="58331"/>
    <lineage>
        <taxon>Eukaryota</taxon>
        <taxon>Viridiplantae</taxon>
        <taxon>Streptophyta</taxon>
        <taxon>Embryophyta</taxon>
        <taxon>Tracheophyta</taxon>
        <taxon>Spermatophyta</taxon>
        <taxon>Magnoliopsida</taxon>
        <taxon>eudicotyledons</taxon>
        <taxon>Gunneridae</taxon>
        <taxon>Pentapetalae</taxon>
        <taxon>rosids</taxon>
        <taxon>fabids</taxon>
        <taxon>Fagales</taxon>
        <taxon>Fagaceae</taxon>
        <taxon>Quercus</taxon>
    </lineage>
</organism>
<evidence type="ECO:0000313" key="2">
    <source>
        <dbReference type="Proteomes" id="UP000237347"/>
    </source>
</evidence>
<keyword evidence="2" id="KW-1185">Reference proteome</keyword>
<proteinExistence type="predicted"/>
<sequence>MECTKLNFWNLNMFLSSSQLRGKIPDFLDQFRHLAYLSFYQSGYIQMSQNIALKSLFLTNILILFQNTNRECPDNWNRFMGIRDLYHARWFLLRSYWVAFLHLVSNSFDGKDARKRRFVRHYDVLFLEHLYRIVLYYGAHLSWMPRRSSHAAHSKLSTSFSTPVN</sequence>
<protein>
    <recommendedName>
        <fullName evidence="3">Maturase K</fullName>
    </recommendedName>
</protein>
<evidence type="ECO:0008006" key="3">
    <source>
        <dbReference type="Google" id="ProtNLM"/>
    </source>
</evidence>
<comment type="caution">
    <text evidence="1">The sequence shown here is derived from an EMBL/GenBank/DDBJ whole genome shotgun (WGS) entry which is preliminary data.</text>
</comment>
<gene>
    <name evidence="1" type="ORF">CFP56_027453</name>
</gene>
<name>A0AAW0JXD2_QUESU</name>
<dbReference type="EMBL" id="PKMF04000445">
    <property type="protein sequence ID" value="KAK7831412.1"/>
    <property type="molecule type" value="Genomic_DNA"/>
</dbReference>
<dbReference type="AlphaFoldDB" id="A0AAW0JXD2"/>
<evidence type="ECO:0000313" key="1">
    <source>
        <dbReference type="EMBL" id="KAK7831412.1"/>
    </source>
</evidence>